<organism evidence="2 3">
    <name type="scientific">Parasponia andersonii</name>
    <name type="common">Sponia andersonii</name>
    <dbReference type="NCBI Taxonomy" id="3476"/>
    <lineage>
        <taxon>Eukaryota</taxon>
        <taxon>Viridiplantae</taxon>
        <taxon>Streptophyta</taxon>
        <taxon>Embryophyta</taxon>
        <taxon>Tracheophyta</taxon>
        <taxon>Spermatophyta</taxon>
        <taxon>Magnoliopsida</taxon>
        <taxon>eudicotyledons</taxon>
        <taxon>Gunneridae</taxon>
        <taxon>Pentapetalae</taxon>
        <taxon>rosids</taxon>
        <taxon>fabids</taxon>
        <taxon>Rosales</taxon>
        <taxon>Cannabaceae</taxon>
        <taxon>Parasponia</taxon>
    </lineage>
</organism>
<dbReference type="Proteomes" id="UP000237105">
    <property type="component" value="Unassembled WGS sequence"/>
</dbReference>
<name>A0A2P5A545_PARAD</name>
<dbReference type="OrthoDB" id="10483586at2759"/>
<protein>
    <submittedName>
        <fullName evidence="2">Uncharacterized protein</fullName>
    </submittedName>
</protein>
<evidence type="ECO:0000313" key="3">
    <source>
        <dbReference type="Proteomes" id="UP000237105"/>
    </source>
</evidence>
<evidence type="ECO:0000256" key="1">
    <source>
        <dbReference type="SAM" id="MobiDB-lite"/>
    </source>
</evidence>
<gene>
    <name evidence="2" type="ORF">PanWU01x14_368150</name>
</gene>
<dbReference type="EMBL" id="JXTB01000964">
    <property type="protein sequence ID" value="PON31652.1"/>
    <property type="molecule type" value="Genomic_DNA"/>
</dbReference>
<proteinExistence type="predicted"/>
<sequence>MRYLVLVEASIGVSRKLKEVTSTSFTVAFPPRKPTMPDAELRIFFFSQIDIELSAHRCEVVMVAQCDVEKRSLSIPLMPSLPKLHPRIQPQGPPPTSQIEENEGDED</sequence>
<reference evidence="3" key="1">
    <citation type="submission" date="2016-06" db="EMBL/GenBank/DDBJ databases">
        <title>Parallel loss of symbiosis genes in relatives of nitrogen-fixing non-legume Parasponia.</title>
        <authorList>
            <person name="Van Velzen R."/>
            <person name="Holmer R."/>
            <person name="Bu F."/>
            <person name="Rutten L."/>
            <person name="Van Zeijl A."/>
            <person name="Liu W."/>
            <person name="Santuari L."/>
            <person name="Cao Q."/>
            <person name="Sharma T."/>
            <person name="Shen D."/>
            <person name="Roswanjaya Y."/>
            <person name="Wardhani T."/>
            <person name="Kalhor M.S."/>
            <person name="Jansen J."/>
            <person name="Van den Hoogen J."/>
            <person name="Gungor B."/>
            <person name="Hartog M."/>
            <person name="Hontelez J."/>
            <person name="Verver J."/>
            <person name="Yang W.-C."/>
            <person name="Schijlen E."/>
            <person name="Repin R."/>
            <person name="Schilthuizen M."/>
            <person name="Schranz E."/>
            <person name="Heidstra R."/>
            <person name="Miyata K."/>
            <person name="Fedorova E."/>
            <person name="Kohlen W."/>
            <person name="Bisseling T."/>
            <person name="Smit S."/>
            <person name="Geurts R."/>
        </authorList>
    </citation>
    <scope>NUCLEOTIDE SEQUENCE [LARGE SCALE GENOMIC DNA]</scope>
    <source>
        <strain evidence="3">cv. WU1-14</strain>
    </source>
</reference>
<keyword evidence="3" id="KW-1185">Reference proteome</keyword>
<dbReference type="AlphaFoldDB" id="A0A2P5A545"/>
<feature type="region of interest" description="Disordered" evidence="1">
    <location>
        <begin position="79"/>
        <end position="107"/>
    </location>
</feature>
<evidence type="ECO:0000313" key="2">
    <source>
        <dbReference type="EMBL" id="PON31652.1"/>
    </source>
</evidence>
<comment type="caution">
    <text evidence="2">The sequence shown here is derived from an EMBL/GenBank/DDBJ whole genome shotgun (WGS) entry which is preliminary data.</text>
</comment>
<accession>A0A2P5A545</accession>